<evidence type="ECO:0000256" key="1">
    <source>
        <dbReference type="SAM" id="MobiDB-lite"/>
    </source>
</evidence>
<feature type="region of interest" description="Disordered" evidence="1">
    <location>
        <begin position="1"/>
        <end position="26"/>
    </location>
</feature>
<dbReference type="RefSeq" id="WP_233370460.1">
    <property type="nucleotide sequence ID" value="NZ_JAJTWU010000002.1"/>
</dbReference>
<dbReference type="Proteomes" id="UP001200741">
    <property type="component" value="Unassembled WGS sequence"/>
</dbReference>
<evidence type="ECO:0000313" key="2">
    <source>
        <dbReference type="EMBL" id="MCE4553745.1"/>
    </source>
</evidence>
<dbReference type="PROSITE" id="PS51318">
    <property type="entry name" value="TAT"/>
    <property type="match status" value="1"/>
</dbReference>
<gene>
    <name evidence="2" type="ORF">LXT13_04700</name>
</gene>
<evidence type="ECO:0000313" key="3">
    <source>
        <dbReference type="Proteomes" id="UP001200741"/>
    </source>
</evidence>
<reference evidence="2 3" key="1">
    <citation type="submission" date="2021-12" db="EMBL/GenBank/DDBJ databases">
        <title>Genome seq of P8.</title>
        <authorList>
            <person name="Seo T."/>
        </authorList>
    </citation>
    <scope>NUCLEOTIDE SEQUENCE [LARGE SCALE GENOMIC DNA]</scope>
    <source>
        <strain evidence="2 3">P8</strain>
    </source>
</reference>
<proteinExistence type="predicted"/>
<name>A0ABS8XPV0_9BURK</name>
<keyword evidence="3" id="KW-1185">Reference proteome</keyword>
<protein>
    <submittedName>
        <fullName evidence="2">Uncharacterized protein</fullName>
    </submittedName>
</protein>
<dbReference type="EMBL" id="JAJTWU010000002">
    <property type="protein sequence ID" value="MCE4553745.1"/>
    <property type="molecule type" value="Genomic_DNA"/>
</dbReference>
<organism evidence="2 3">
    <name type="scientific">Pelomonas cellulosilytica</name>
    <dbReference type="NCBI Taxonomy" id="2906762"/>
    <lineage>
        <taxon>Bacteria</taxon>
        <taxon>Pseudomonadati</taxon>
        <taxon>Pseudomonadota</taxon>
        <taxon>Betaproteobacteria</taxon>
        <taxon>Burkholderiales</taxon>
        <taxon>Sphaerotilaceae</taxon>
        <taxon>Roseateles</taxon>
    </lineage>
</organism>
<sequence>MNEHQPRDPQQTPEAQPAAVAAPGVSRTRRSLLRAGAIGAPALVALKPASVMACSCKLPSGFTVSGNLSRGPKNCADPGLKASAWRTTNCQNSTSPFRYFYGKTVFSITRDTLVSSLGLNLGPYSNDTTVSSWLAKADTSDQGLLMACYLQAVAVGNDTTWPTKQRFVDMWNLGVLGGGYTPPAQTKPWGRDQVIGYLKFLTQQVPV</sequence>
<comment type="caution">
    <text evidence="2">The sequence shown here is derived from an EMBL/GenBank/DDBJ whole genome shotgun (WGS) entry which is preliminary data.</text>
</comment>
<dbReference type="InterPro" id="IPR006311">
    <property type="entry name" value="TAT_signal"/>
</dbReference>
<accession>A0ABS8XPV0</accession>